<reference evidence="1 2" key="1">
    <citation type="submission" date="2019-07" db="EMBL/GenBank/DDBJ databases">
        <title>Genomic Encyclopedia of Archaeal and Bacterial Type Strains, Phase II (KMG-II): from individual species to whole genera.</title>
        <authorList>
            <person name="Goeker M."/>
        </authorList>
    </citation>
    <scope>NUCLEOTIDE SEQUENCE [LARGE SCALE GENOMIC DNA]</scope>
    <source>
        <strain evidence="1 2">DSM 21935</strain>
    </source>
</reference>
<comment type="caution">
    <text evidence="1">The sequence shown here is derived from an EMBL/GenBank/DDBJ whole genome shotgun (WGS) entry which is preliminary data.</text>
</comment>
<evidence type="ECO:0000313" key="1">
    <source>
        <dbReference type="EMBL" id="TYP93623.1"/>
    </source>
</evidence>
<dbReference type="AlphaFoldDB" id="A0A5D3YIL0"/>
<evidence type="ECO:0000313" key="2">
    <source>
        <dbReference type="Proteomes" id="UP000324595"/>
    </source>
</evidence>
<organism evidence="1 2">
    <name type="scientific">Fodinibius salinus</name>
    <dbReference type="NCBI Taxonomy" id="860790"/>
    <lineage>
        <taxon>Bacteria</taxon>
        <taxon>Pseudomonadati</taxon>
        <taxon>Balneolota</taxon>
        <taxon>Balneolia</taxon>
        <taxon>Balneolales</taxon>
        <taxon>Balneolaceae</taxon>
        <taxon>Fodinibius</taxon>
    </lineage>
</organism>
<dbReference type="OrthoDB" id="9943132at2"/>
<proteinExistence type="predicted"/>
<accession>A0A5D3YIL0</accession>
<dbReference type="Proteomes" id="UP000324595">
    <property type="component" value="Unassembled WGS sequence"/>
</dbReference>
<dbReference type="RefSeq" id="WP_148898683.1">
    <property type="nucleotide sequence ID" value="NZ_VNHY01000002.1"/>
</dbReference>
<name>A0A5D3YIL0_9BACT</name>
<sequence>MKFNTKDFFNLVSIIFISLFFTVGPLVQKALADFYVCRNNNCATYIIEDSEGFSWHIECMDGTMVSGRTSGAEYGGNCKQMTI</sequence>
<keyword evidence="2" id="KW-1185">Reference proteome</keyword>
<dbReference type="EMBL" id="VNHY01000002">
    <property type="protein sequence ID" value="TYP93623.1"/>
    <property type="molecule type" value="Genomic_DNA"/>
</dbReference>
<protein>
    <submittedName>
        <fullName evidence="1">Uncharacterized protein</fullName>
    </submittedName>
</protein>
<gene>
    <name evidence="1" type="ORF">LX73_1330</name>
</gene>